<evidence type="ECO:0000313" key="7">
    <source>
        <dbReference type="EMBL" id="CAD8127281.1"/>
    </source>
</evidence>
<evidence type="ECO:0000256" key="3">
    <source>
        <dbReference type="ARBA" id="ARBA00022777"/>
    </source>
</evidence>
<dbReference type="EMBL" id="CAJJDN010000175">
    <property type="protein sequence ID" value="CAD8127281.1"/>
    <property type="molecule type" value="Genomic_DNA"/>
</dbReference>
<evidence type="ECO:0000256" key="4">
    <source>
        <dbReference type="ARBA" id="ARBA00022840"/>
    </source>
</evidence>
<evidence type="ECO:0000256" key="5">
    <source>
        <dbReference type="SAM" id="Coils"/>
    </source>
</evidence>
<dbReference type="PROSITE" id="PS00108">
    <property type="entry name" value="PROTEIN_KINASE_ST"/>
    <property type="match status" value="1"/>
</dbReference>
<dbReference type="Proteomes" id="UP000692954">
    <property type="component" value="Unassembled WGS sequence"/>
</dbReference>
<dbReference type="OrthoDB" id="312106at2759"/>
<sequence length="1375" mass="165868">MNYIFQQNKINTYFNFNRNRFNLEEKKNCKMQNNWNFGKIMIEGVTYQRLGRLGEGTEGTVYKGENIQTKEIVAIKEYKTINSHELEAIKKIRQSNFSHIVGIKGFQNYQNKCPIIVMEFADGEFYKYMQTNDYSKLDYQQKIKYFLQMVQGVSQLHQLELFHRDLKPENFVYINLPNKQKIIKLIDFGLVKENANKLAKTCCVGTPYYIAPEVLQTNFNQRAFYDKSVDIWSLGIIWYEMLVGKTFFNGTQTSEILHQIQNKSQLEIDKQIQLNPIIQQKEKDLIKEMLKKNSIQRSKLDKIIQSYNQQQNQDEQKINNLKVQAQFNNPTQQHVLNDRELLNQQIKLDSEENERLTKEKEELNKKLQRIQEETKRTMMEEYEQKLCDFELKKEEEMQFIKKQIEKQKDQELSEKLEQVKIIQKNQFEIQIKEKEEQLKNQQENALKQQQDKELLAQMKLQQEIEFQNEMDQFKKSKEEEQKYQLQQYIDEANQKKEQEIIQILQEQEKQIKQQIELDVETKYMLEYSKIITELENKQNQENQQQLQDKKQLLSILLQSHQNTIKMFIYNLEQQLQTIKNIDLSADKKDKLIQNINSQLQSNMIKLQKNEQKQLCIQQVSKQEQLRGLDNQLTLELQQDLQDQNNINQIVFEQQMILQKQVGDKQKLDQQKKEEQKLQVQEQQLNIEKKNFFNNFQKLKQQSDSYSGNIKKIQERMNFYERISYSIKDQEKFQQVVGHYSKLIQELLVLEQQEKTLNFIEKSQKLINYQSVKIKLEELLLSQNRIKIFIDETNQYLEKIDSKFLEEKQRQIDDLAQYLLDQQDKFIYLSQNKKYHEKINLINNQIRNYFEQLKGLSSLLNQELFDNYQNFKNTTEYLSQQLQVLQRQHNLILEQVHNDQQIEQRNAERIKKIKAIEGQLNEFIDKMNHLKVQVCEFSKNQFCNNETRTLIMDKQLKIDQNAYLIQQQYQDFQRFNELTSCEAINVQIIYLEQFQEKLKQQLLNEQEKVNQLHLVIQKISNENKSDQEKEYFQLKNQLQQIYLQFSKAFLSVKIDQDKIAYLEQINEKREFIKKQLELEIQAIDNYQEIYKDNQKLNEELITIMKGKQQEFFNNIPVQLYKLQDLNQKKNQKLIEVQQIVHNKLHELKFMPLDNSLFTTYKYLYQQDQLIQQKITEICQMEQNQQQNPQPFSELKQVIQTVTYQLNELIQKIPQIDKVQQFNNIYKNSLESCEKLYTQINYIKMYHLTRYYERINENANKQKNNLKENSQNLAFQQKLNEEIEENTQKEIEAQNLFKIYENIILHQFDKKMIEELQKDYEQISKQNKELEALIQSKNLVKLRSSIKSQNNINDIKQYYKIAELAQILELNIIRKIN</sequence>
<dbReference type="GO" id="GO:0000407">
    <property type="term" value="C:phagophore assembly site"/>
    <property type="evidence" value="ECO:0007669"/>
    <property type="project" value="TreeGrafter"/>
</dbReference>
<evidence type="ECO:0000313" key="8">
    <source>
        <dbReference type="Proteomes" id="UP000692954"/>
    </source>
</evidence>
<dbReference type="InterPro" id="IPR000719">
    <property type="entry name" value="Prot_kinase_dom"/>
</dbReference>
<keyword evidence="8" id="KW-1185">Reference proteome</keyword>
<dbReference type="GO" id="GO:0005829">
    <property type="term" value="C:cytosol"/>
    <property type="evidence" value="ECO:0007669"/>
    <property type="project" value="TreeGrafter"/>
</dbReference>
<dbReference type="GO" id="GO:0004820">
    <property type="term" value="F:glycine-tRNA ligase activity"/>
    <property type="evidence" value="ECO:0007669"/>
    <property type="project" value="InterPro"/>
</dbReference>
<dbReference type="GO" id="GO:0005776">
    <property type="term" value="C:autophagosome"/>
    <property type="evidence" value="ECO:0007669"/>
    <property type="project" value="TreeGrafter"/>
</dbReference>
<name>A0A8S1RG40_9CILI</name>
<dbReference type="GO" id="GO:0016020">
    <property type="term" value="C:membrane"/>
    <property type="evidence" value="ECO:0007669"/>
    <property type="project" value="TreeGrafter"/>
</dbReference>
<dbReference type="CDD" id="cd14014">
    <property type="entry name" value="STKc_PknB_like"/>
    <property type="match status" value="1"/>
</dbReference>
<proteinExistence type="predicted"/>
<dbReference type="Pfam" id="PF00069">
    <property type="entry name" value="Pkinase"/>
    <property type="match status" value="1"/>
</dbReference>
<accession>A0A8S1RG40</accession>
<dbReference type="GO" id="GO:0010506">
    <property type="term" value="P:regulation of autophagy"/>
    <property type="evidence" value="ECO:0007669"/>
    <property type="project" value="InterPro"/>
</dbReference>
<evidence type="ECO:0000256" key="2">
    <source>
        <dbReference type="ARBA" id="ARBA00022741"/>
    </source>
</evidence>
<dbReference type="GO" id="GO:0005524">
    <property type="term" value="F:ATP binding"/>
    <property type="evidence" value="ECO:0007669"/>
    <property type="project" value="UniProtKB-KW"/>
</dbReference>
<feature type="coiled-coil region" evidence="5">
    <location>
        <begin position="304"/>
        <end position="544"/>
    </location>
</feature>
<keyword evidence="4" id="KW-0067">ATP-binding</keyword>
<keyword evidence="3" id="KW-0418">Kinase</keyword>
<organism evidence="7 8">
    <name type="scientific">Paramecium sonneborni</name>
    <dbReference type="NCBI Taxonomy" id="65129"/>
    <lineage>
        <taxon>Eukaryota</taxon>
        <taxon>Sar</taxon>
        <taxon>Alveolata</taxon>
        <taxon>Ciliophora</taxon>
        <taxon>Intramacronucleata</taxon>
        <taxon>Oligohymenophorea</taxon>
        <taxon>Peniculida</taxon>
        <taxon>Parameciidae</taxon>
        <taxon>Paramecium</taxon>
    </lineage>
</organism>
<keyword evidence="5" id="KW-0175">Coiled coil</keyword>
<dbReference type="GO" id="GO:0006426">
    <property type="term" value="P:glycyl-tRNA aminoacylation"/>
    <property type="evidence" value="ECO:0007669"/>
    <property type="project" value="InterPro"/>
</dbReference>
<dbReference type="InterPro" id="IPR006194">
    <property type="entry name" value="Gly-tRNA-synth_heterodimer"/>
</dbReference>
<dbReference type="PANTHER" id="PTHR24348">
    <property type="entry name" value="SERINE/THREONINE-PROTEIN KINASE UNC-51-RELATED"/>
    <property type="match status" value="1"/>
</dbReference>
<dbReference type="PROSITE" id="PS50011">
    <property type="entry name" value="PROTEIN_KINASE_DOM"/>
    <property type="match status" value="1"/>
</dbReference>
<feature type="coiled-coil region" evidence="5">
    <location>
        <begin position="667"/>
        <end position="715"/>
    </location>
</feature>
<gene>
    <name evidence="7" type="ORF">PSON_ATCC_30995.1.T1750004</name>
</gene>
<dbReference type="PANTHER" id="PTHR24348:SF22">
    <property type="entry name" value="NON-SPECIFIC SERINE_THREONINE PROTEIN KINASE"/>
    <property type="match status" value="1"/>
</dbReference>
<dbReference type="GO" id="GO:0004674">
    <property type="term" value="F:protein serine/threonine kinase activity"/>
    <property type="evidence" value="ECO:0007669"/>
    <property type="project" value="InterPro"/>
</dbReference>
<reference evidence="7" key="1">
    <citation type="submission" date="2021-01" db="EMBL/GenBank/DDBJ databases">
        <authorList>
            <consortium name="Genoscope - CEA"/>
            <person name="William W."/>
        </authorList>
    </citation>
    <scope>NUCLEOTIDE SEQUENCE</scope>
</reference>
<keyword evidence="1" id="KW-0808">Transferase</keyword>
<dbReference type="InterPro" id="IPR045269">
    <property type="entry name" value="Atg1-like"/>
</dbReference>
<evidence type="ECO:0000256" key="1">
    <source>
        <dbReference type="ARBA" id="ARBA00022679"/>
    </source>
</evidence>
<comment type="caution">
    <text evidence="7">The sequence shown here is derived from an EMBL/GenBank/DDBJ whole genome shotgun (WGS) entry which is preliminary data.</text>
</comment>
<dbReference type="GO" id="GO:0000045">
    <property type="term" value="P:autophagosome assembly"/>
    <property type="evidence" value="ECO:0007669"/>
    <property type="project" value="TreeGrafter"/>
</dbReference>
<keyword evidence="2" id="KW-0547">Nucleotide-binding</keyword>
<dbReference type="PROSITE" id="PS50861">
    <property type="entry name" value="AA_TRNA_LIGASE_II_GLYAB"/>
    <property type="match status" value="1"/>
</dbReference>
<feature type="coiled-coil region" evidence="5">
    <location>
        <begin position="1247"/>
        <end position="1338"/>
    </location>
</feature>
<dbReference type="SMART" id="SM00220">
    <property type="entry name" value="S_TKc"/>
    <property type="match status" value="1"/>
</dbReference>
<feature type="domain" description="Protein kinase" evidence="6">
    <location>
        <begin position="47"/>
        <end position="318"/>
    </location>
</feature>
<protein>
    <recommendedName>
        <fullName evidence="6">Protein kinase domain-containing protein</fullName>
    </recommendedName>
</protein>
<evidence type="ECO:0000259" key="6">
    <source>
        <dbReference type="PROSITE" id="PS50011"/>
    </source>
</evidence>
<dbReference type="InterPro" id="IPR008271">
    <property type="entry name" value="Ser/Thr_kinase_AS"/>
</dbReference>